<feature type="domain" description="PBP" evidence="2">
    <location>
        <begin position="26"/>
        <end position="307"/>
    </location>
</feature>
<accession>A0A4V3QV82</accession>
<protein>
    <submittedName>
        <fullName evidence="3">Phosphate ABC transporter substrate-binding protein</fullName>
    </submittedName>
</protein>
<dbReference type="Pfam" id="PF12849">
    <property type="entry name" value="PBP_like_2"/>
    <property type="match status" value="1"/>
</dbReference>
<dbReference type="PANTHER" id="PTHR30570:SF1">
    <property type="entry name" value="PHOSPHATE-BINDING PROTEIN PSTS"/>
    <property type="match status" value="1"/>
</dbReference>
<evidence type="ECO:0000259" key="2">
    <source>
        <dbReference type="Pfam" id="PF12849"/>
    </source>
</evidence>
<evidence type="ECO:0000256" key="1">
    <source>
        <dbReference type="ARBA" id="ARBA00022729"/>
    </source>
</evidence>
<dbReference type="PROSITE" id="PS51257">
    <property type="entry name" value="PROKAR_LIPOPROTEIN"/>
    <property type="match status" value="1"/>
</dbReference>
<evidence type="ECO:0000313" key="3">
    <source>
        <dbReference type="EMBL" id="TGX37582.1"/>
    </source>
</evidence>
<gene>
    <name evidence="3" type="ORF">E5A74_19740</name>
</gene>
<reference evidence="3 4" key="1">
    <citation type="submission" date="2019-04" db="EMBL/GenBank/DDBJ databases">
        <title>Sphingomonas psychrotolerans sp. nov., isolated from soil in the Tianshan Mountains, Xinjiang, China.</title>
        <authorList>
            <person name="Luo Y."/>
            <person name="Sheng H."/>
        </authorList>
    </citation>
    <scope>NUCLEOTIDE SEQUENCE [LARGE SCALE GENOMIC DNA]</scope>
    <source>
        <strain evidence="3 4">KIS18-15</strain>
    </source>
</reference>
<dbReference type="PANTHER" id="PTHR30570">
    <property type="entry name" value="PERIPLASMIC PHOSPHATE BINDING COMPONENT OF PHOSPHATE ABC TRANSPORTER"/>
    <property type="match status" value="1"/>
</dbReference>
<evidence type="ECO:0000313" key="4">
    <source>
        <dbReference type="Proteomes" id="UP000309848"/>
    </source>
</evidence>
<proteinExistence type="predicted"/>
<dbReference type="Gene3D" id="3.40.190.10">
    <property type="entry name" value="Periplasmic binding protein-like II"/>
    <property type="match status" value="2"/>
</dbReference>
<keyword evidence="4" id="KW-1185">Reference proteome</keyword>
<dbReference type="EMBL" id="SRXU01000012">
    <property type="protein sequence ID" value="TGX37582.1"/>
    <property type="molecule type" value="Genomic_DNA"/>
</dbReference>
<dbReference type="InterPro" id="IPR024370">
    <property type="entry name" value="PBP_domain"/>
</dbReference>
<organism evidence="3 4">
    <name type="scientific">Sphingomonas naasensis</name>
    <dbReference type="NCBI Taxonomy" id="1344951"/>
    <lineage>
        <taxon>Bacteria</taxon>
        <taxon>Pseudomonadati</taxon>
        <taxon>Pseudomonadota</taxon>
        <taxon>Alphaproteobacteria</taxon>
        <taxon>Sphingomonadales</taxon>
        <taxon>Sphingomonadaceae</taxon>
        <taxon>Sphingomonas</taxon>
    </lineage>
</organism>
<dbReference type="InterPro" id="IPR050811">
    <property type="entry name" value="Phosphate_ABC_transporter"/>
</dbReference>
<dbReference type="AlphaFoldDB" id="A0A4V3QV82"/>
<sequence length="347" mass="37084">MAMPGRSGVLTCVTLALALAACDGSSSREIRAVGSSTIYPFTRTVAEAFVAGKKGRKAPAIESIGTGAGIRRFCEGAGYAHADIADASRRMRRTEYDRCQSNGVGDIIEIPIGLDGIALAESNAGPRLQLTRKDLYLALAANPKGKPNTAKTWREVNSKLPAIPILVIGPPATSGTRDAFVELILEHGCVEAMPEASELKKAADPALFDKACRQIRGDGAYAERGEDDNVIVEGLAQNPHALGLIGYSWLDRNRARLHGVPIDGVTPDYTAIASGKYPGVRTLYLYVKKRHLEAVTGLKDFLNLYASMWAPDGPLAKRGLIASPQKIRDRSLEAIQLALPLDVSALP</sequence>
<comment type="caution">
    <text evidence="3">The sequence shown here is derived from an EMBL/GenBank/DDBJ whole genome shotgun (WGS) entry which is preliminary data.</text>
</comment>
<dbReference type="Proteomes" id="UP000309848">
    <property type="component" value="Unassembled WGS sequence"/>
</dbReference>
<name>A0A4V3QV82_9SPHN</name>
<keyword evidence="1" id="KW-0732">Signal</keyword>
<dbReference type="SUPFAM" id="SSF53850">
    <property type="entry name" value="Periplasmic binding protein-like II"/>
    <property type="match status" value="1"/>
</dbReference>
<dbReference type="RefSeq" id="WP_135987346.1">
    <property type="nucleotide sequence ID" value="NZ_JAASQM010000002.1"/>
</dbReference>
<dbReference type="OrthoDB" id="9790048at2"/>